<organism evidence="1 2">
    <name type="scientific">Eumeta variegata</name>
    <name type="common">Bagworm moth</name>
    <name type="synonym">Eumeta japonica</name>
    <dbReference type="NCBI Taxonomy" id="151549"/>
    <lineage>
        <taxon>Eukaryota</taxon>
        <taxon>Metazoa</taxon>
        <taxon>Ecdysozoa</taxon>
        <taxon>Arthropoda</taxon>
        <taxon>Hexapoda</taxon>
        <taxon>Insecta</taxon>
        <taxon>Pterygota</taxon>
        <taxon>Neoptera</taxon>
        <taxon>Endopterygota</taxon>
        <taxon>Lepidoptera</taxon>
        <taxon>Glossata</taxon>
        <taxon>Ditrysia</taxon>
        <taxon>Tineoidea</taxon>
        <taxon>Psychidae</taxon>
        <taxon>Oiketicinae</taxon>
        <taxon>Eumeta</taxon>
    </lineage>
</organism>
<sequence>MRVSCIWNHALVGRTNSGPRKRPSLRYGRKSVSRALVAPMHMNAKVHGHASPIKMYATQMCNGCTIYKMQLEWCIRHSCTPTVTYEARPNKEV</sequence>
<evidence type="ECO:0000313" key="1">
    <source>
        <dbReference type="EMBL" id="GBP50083.1"/>
    </source>
</evidence>
<protein>
    <submittedName>
        <fullName evidence="1">Uncharacterized protein</fullName>
    </submittedName>
</protein>
<comment type="caution">
    <text evidence="1">The sequence shown here is derived from an EMBL/GenBank/DDBJ whole genome shotgun (WGS) entry which is preliminary data.</text>
</comment>
<gene>
    <name evidence="1" type="ORF">EVAR_17344_1</name>
</gene>
<evidence type="ECO:0000313" key="2">
    <source>
        <dbReference type="Proteomes" id="UP000299102"/>
    </source>
</evidence>
<accession>A0A4C1WG77</accession>
<keyword evidence="2" id="KW-1185">Reference proteome</keyword>
<dbReference type="EMBL" id="BGZK01000558">
    <property type="protein sequence ID" value="GBP50083.1"/>
    <property type="molecule type" value="Genomic_DNA"/>
</dbReference>
<reference evidence="1 2" key="1">
    <citation type="journal article" date="2019" name="Commun. Biol.">
        <title>The bagworm genome reveals a unique fibroin gene that provides high tensile strength.</title>
        <authorList>
            <person name="Kono N."/>
            <person name="Nakamura H."/>
            <person name="Ohtoshi R."/>
            <person name="Tomita M."/>
            <person name="Numata K."/>
            <person name="Arakawa K."/>
        </authorList>
    </citation>
    <scope>NUCLEOTIDE SEQUENCE [LARGE SCALE GENOMIC DNA]</scope>
</reference>
<name>A0A4C1WG77_EUMVA</name>
<dbReference type="AlphaFoldDB" id="A0A4C1WG77"/>
<proteinExistence type="predicted"/>
<dbReference type="Proteomes" id="UP000299102">
    <property type="component" value="Unassembled WGS sequence"/>
</dbReference>